<dbReference type="KEGG" id="sroi:IAG44_05445"/>
<dbReference type="SUPFAM" id="SSF48452">
    <property type="entry name" value="TPR-like"/>
    <property type="match status" value="1"/>
</dbReference>
<evidence type="ECO:0000259" key="7">
    <source>
        <dbReference type="PROSITE" id="PS51755"/>
    </source>
</evidence>
<dbReference type="CDD" id="cd15831">
    <property type="entry name" value="BTAD"/>
    <property type="match status" value="1"/>
</dbReference>
<dbReference type="SUPFAM" id="SSF46894">
    <property type="entry name" value="C-terminal effector domain of the bipartite response regulators"/>
    <property type="match status" value="1"/>
</dbReference>
<proteinExistence type="inferred from homology"/>
<feature type="domain" description="OmpR/PhoB-type" evidence="7">
    <location>
        <begin position="1"/>
        <end position="97"/>
    </location>
</feature>
<dbReference type="Pfam" id="PF03704">
    <property type="entry name" value="BTAD"/>
    <property type="match status" value="1"/>
</dbReference>
<dbReference type="GO" id="GO:0006355">
    <property type="term" value="P:regulation of DNA-templated transcription"/>
    <property type="evidence" value="ECO:0007669"/>
    <property type="project" value="InterPro"/>
</dbReference>
<sequence>MEIRLLGSLEMSDEHISLNIPGEKLRAIVATLALTPRHPVSRNSLVDELWGENPPRHAENSLHGHIARLRRIIAARTGTGSLRDLITTSTFGYALAVPDRAVDALHFCDLVRRAALLQDSAPEDAVRLLTEGLALWRGPALLDTGHGMLCRMASTRFTETRLTAYEQLFDAQFALGRYRGAVTELEQLHAQYPLRERFCEQLITALYRSGRQAEALDAYHRTRQRLSQGLGLEPGHALRTRFQQILRQEPLTGAAGF</sequence>
<evidence type="ECO:0000256" key="6">
    <source>
        <dbReference type="PROSITE-ProRule" id="PRU01091"/>
    </source>
</evidence>
<evidence type="ECO:0000313" key="8">
    <source>
        <dbReference type="EMBL" id="QNP68947.1"/>
    </source>
</evidence>
<organism evidence="8 9">
    <name type="scientific">Streptomyces roseirectus</name>
    <dbReference type="NCBI Taxonomy" id="2768066"/>
    <lineage>
        <taxon>Bacteria</taxon>
        <taxon>Bacillati</taxon>
        <taxon>Actinomycetota</taxon>
        <taxon>Actinomycetes</taxon>
        <taxon>Kitasatosporales</taxon>
        <taxon>Streptomycetaceae</taxon>
        <taxon>Streptomyces</taxon>
    </lineage>
</organism>
<evidence type="ECO:0000256" key="2">
    <source>
        <dbReference type="ARBA" id="ARBA00023012"/>
    </source>
</evidence>
<evidence type="ECO:0000313" key="9">
    <source>
        <dbReference type="Proteomes" id="UP000516052"/>
    </source>
</evidence>
<evidence type="ECO:0000256" key="1">
    <source>
        <dbReference type="ARBA" id="ARBA00005820"/>
    </source>
</evidence>
<dbReference type="PANTHER" id="PTHR35807">
    <property type="entry name" value="TRANSCRIPTIONAL REGULATOR REDD-RELATED"/>
    <property type="match status" value="1"/>
</dbReference>
<dbReference type="InterPro" id="IPR005158">
    <property type="entry name" value="BTAD"/>
</dbReference>
<dbReference type="AlphaFoldDB" id="A0A7H0I831"/>
<dbReference type="Pfam" id="PF00486">
    <property type="entry name" value="Trans_reg_C"/>
    <property type="match status" value="1"/>
</dbReference>
<dbReference type="GO" id="GO:0003677">
    <property type="term" value="F:DNA binding"/>
    <property type="evidence" value="ECO:0007669"/>
    <property type="project" value="UniProtKB-UniRule"/>
</dbReference>
<dbReference type="SMART" id="SM00862">
    <property type="entry name" value="Trans_reg_C"/>
    <property type="match status" value="1"/>
</dbReference>
<dbReference type="PROSITE" id="PS51755">
    <property type="entry name" value="OMPR_PHOB"/>
    <property type="match status" value="1"/>
</dbReference>
<accession>A0A7H0I831</accession>
<evidence type="ECO:0000256" key="3">
    <source>
        <dbReference type="ARBA" id="ARBA00023015"/>
    </source>
</evidence>
<dbReference type="PANTHER" id="PTHR35807:SF1">
    <property type="entry name" value="TRANSCRIPTIONAL REGULATOR REDD"/>
    <property type="match status" value="1"/>
</dbReference>
<evidence type="ECO:0000256" key="4">
    <source>
        <dbReference type="ARBA" id="ARBA00023125"/>
    </source>
</evidence>
<dbReference type="Gene3D" id="1.25.40.10">
    <property type="entry name" value="Tetratricopeptide repeat domain"/>
    <property type="match status" value="1"/>
</dbReference>
<dbReference type="InterPro" id="IPR036388">
    <property type="entry name" value="WH-like_DNA-bd_sf"/>
</dbReference>
<dbReference type="EMBL" id="CP060828">
    <property type="protein sequence ID" value="QNP68947.1"/>
    <property type="molecule type" value="Genomic_DNA"/>
</dbReference>
<evidence type="ECO:0000256" key="5">
    <source>
        <dbReference type="ARBA" id="ARBA00023163"/>
    </source>
</evidence>
<reference evidence="8 9" key="1">
    <citation type="submission" date="2020-08" db="EMBL/GenBank/DDBJ databases">
        <title>A novel species.</title>
        <authorList>
            <person name="Gao J."/>
        </authorList>
    </citation>
    <scope>NUCLEOTIDE SEQUENCE [LARGE SCALE GENOMIC DNA]</scope>
    <source>
        <strain evidence="8 9">CRXT-G-22</strain>
    </source>
</reference>
<dbReference type="RefSeq" id="WP_187745986.1">
    <property type="nucleotide sequence ID" value="NZ_CP060828.1"/>
</dbReference>
<dbReference type="Proteomes" id="UP000516052">
    <property type="component" value="Chromosome"/>
</dbReference>
<protein>
    <submittedName>
        <fullName evidence="8">AfsR/SARP family transcriptional regulator</fullName>
    </submittedName>
</protein>
<keyword evidence="9" id="KW-1185">Reference proteome</keyword>
<dbReference type="GO" id="GO:0000160">
    <property type="term" value="P:phosphorelay signal transduction system"/>
    <property type="evidence" value="ECO:0007669"/>
    <property type="project" value="UniProtKB-KW"/>
</dbReference>
<comment type="similarity">
    <text evidence="1">Belongs to the AfsR/DnrI/RedD regulatory family.</text>
</comment>
<feature type="DNA-binding region" description="OmpR/PhoB-type" evidence="6">
    <location>
        <begin position="1"/>
        <end position="97"/>
    </location>
</feature>
<keyword evidence="2" id="KW-0902">Two-component regulatory system</keyword>
<dbReference type="SMART" id="SM01043">
    <property type="entry name" value="BTAD"/>
    <property type="match status" value="1"/>
</dbReference>
<dbReference type="InterPro" id="IPR051677">
    <property type="entry name" value="AfsR-DnrI-RedD_regulator"/>
</dbReference>
<name>A0A7H0I831_9ACTN</name>
<keyword evidence="4 6" id="KW-0238">DNA-binding</keyword>
<keyword evidence="5" id="KW-0804">Transcription</keyword>
<dbReference type="InterPro" id="IPR001867">
    <property type="entry name" value="OmpR/PhoB-type_DNA-bd"/>
</dbReference>
<dbReference type="InterPro" id="IPR016032">
    <property type="entry name" value="Sig_transdc_resp-reg_C-effctor"/>
</dbReference>
<gene>
    <name evidence="8" type="ORF">IAG44_05445</name>
</gene>
<dbReference type="Gene3D" id="1.10.10.10">
    <property type="entry name" value="Winged helix-like DNA-binding domain superfamily/Winged helix DNA-binding domain"/>
    <property type="match status" value="1"/>
</dbReference>
<dbReference type="InterPro" id="IPR011990">
    <property type="entry name" value="TPR-like_helical_dom_sf"/>
</dbReference>
<keyword evidence="3" id="KW-0805">Transcription regulation</keyword>